<dbReference type="Proteomes" id="UP001140453">
    <property type="component" value="Unassembled WGS sequence"/>
</dbReference>
<dbReference type="GO" id="GO:0005829">
    <property type="term" value="C:cytosol"/>
    <property type="evidence" value="ECO:0007669"/>
    <property type="project" value="TreeGrafter"/>
</dbReference>
<sequence>MGLMESGGASPFPQTSTPQSGIVNDIPIEQRKRKICVYCGSSAGKKPEHMEAARQLAKVMAENDIGLVYGGGTVGLMGEIARSLVSLSGPDAVHGIIPEPLVRYERDPTYTSSVVNGTKNLAIPEESVFGKTTIVPDMHTRKKMMAQEVASGGPGSGFIALPGGFGTMEELLEICTWNQLGIQSKGICVLNINGFYDGLLEWIKKSVEEGFIRPGNEDILVSAATPADAVKALAEYKVSESVLKLKWGNE</sequence>
<evidence type="ECO:0000313" key="3">
    <source>
        <dbReference type="Proteomes" id="UP001140453"/>
    </source>
</evidence>
<feature type="compositionally biased region" description="Polar residues" evidence="1">
    <location>
        <begin position="12"/>
        <end position="22"/>
    </location>
</feature>
<dbReference type="Gene3D" id="3.40.50.450">
    <property type="match status" value="1"/>
</dbReference>
<protein>
    <recommendedName>
        <fullName evidence="4">Cytokinin riboside 5'-monophosphate phosphoribohydrolase</fullName>
    </recommendedName>
</protein>
<dbReference type="SUPFAM" id="SSF102405">
    <property type="entry name" value="MCP/YpsA-like"/>
    <property type="match status" value="1"/>
</dbReference>
<proteinExistence type="predicted"/>
<evidence type="ECO:0008006" key="4">
    <source>
        <dbReference type="Google" id="ProtNLM"/>
    </source>
</evidence>
<organism evidence="2 3">
    <name type="scientific">Gnomoniopsis smithogilvyi</name>
    <dbReference type="NCBI Taxonomy" id="1191159"/>
    <lineage>
        <taxon>Eukaryota</taxon>
        <taxon>Fungi</taxon>
        <taxon>Dikarya</taxon>
        <taxon>Ascomycota</taxon>
        <taxon>Pezizomycotina</taxon>
        <taxon>Sordariomycetes</taxon>
        <taxon>Sordariomycetidae</taxon>
        <taxon>Diaporthales</taxon>
        <taxon>Gnomoniaceae</taxon>
        <taxon>Gnomoniopsis</taxon>
    </lineage>
</organism>
<dbReference type="GO" id="GO:0016799">
    <property type="term" value="F:hydrolase activity, hydrolyzing N-glycosyl compounds"/>
    <property type="evidence" value="ECO:0007669"/>
    <property type="project" value="TreeGrafter"/>
</dbReference>
<gene>
    <name evidence="2" type="ORF">N0V93_006832</name>
</gene>
<dbReference type="PANTHER" id="PTHR31223:SF70">
    <property type="entry name" value="LOG FAMILY PROTEIN YJL055W"/>
    <property type="match status" value="1"/>
</dbReference>
<dbReference type="EMBL" id="JAPEVB010000004">
    <property type="protein sequence ID" value="KAJ4389365.1"/>
    <property type="molecule type" value="Genomic_DNA"/>
</dbReference>
<reference evidence="2" key="1">
    <citation type="submission" date="2022-10" db="EMBL/GenBank/DDBJ databases">
        <title>Tapping the CABI collections for fungal endophytes: first genome assemblies for Collariella, Neodidymelliopsis, Ascochyta clinopodiicola, Didymella pomorum, Didymosphaeria variabile, Neocosmospora piperis and Neocucurbitaria cava.</title>
        <authorList>
            <person name="Hill R."/>
        </authorList>
    </citation>
    <scope>NUCLEOTIDE SEQUENCE</scope>
    <source>
        <strain evidence="2">IMI 355082</strain>
    </source>
</reference>
<comment type="caution">
    <text evidence="2">The sequence shown here is derived from an EMBL/GenBank/DDBJ whole genome shotgun (WGS) entry which is preliminary data.</text>
</comment>
<dbReference type="InterPro" id="IPR031100">
    <property type="entry name" value="LOG_fam"/>
</dbReference>
<dbReference type="OrthoDB" id="414463at2759"/>
<evidence type="ECO:0000256" key="1">
    <source>
        <dbReference type="SAM" id="MobiDB-lite"/>
    </source>
</evidence>
<name>A0A9W8YPD1_9PEZI</name>
<dbReference type="Pfam" id="PF03641">
    <property type="entry name" value="Lysine_decarbox"/>
    <property type="match status" value="1"/>
</dbReference>
<accession>A0A9W8YPD1</accession>
<dbReference type="AlphaFoldDB" id="A0A9W8YPD1"/>
<evidence type="ECO:0000313" key="2">
    <source>
        <dbReference type="EMBL" id="KAJ4389365.1"/>
    </source>
</evidence>
<dbReference type="GO" id="GO:0009691">
    <property type="term" value="P:cytokinin biosynthetic process"/>
    <property type="evidence" value="ECO:0007669"/>
    <property type="project" value="InterPro"/>
</dbReference>
<feature type="region of interest" description="Disordered" evidence="1">
    <location>
        <begin position="1"/>
        <end position="22"/>
    </location>
</feature>
<dbReference type="FunFam" id="3.40.50.450:FF:000018">
    <property type="entry name" value="Lysine decarboxylase-like protein"/>
    <property type="match status" value="1"/>
</dbReference>
<dbReference type="PANTHER" id="PTHR31223">
    <property type="entry name" value="LOG FAMILY PROTEIN YJL055W"/>
    <property type="match status" value="1"/>
</dbReference>
<keyword evidence="3" id="KW-1185">Reference proteome</keyword>
<dbReference type="InterPro" id="IPR005269">
    <property type="entry name" value="LOG"/>
</dbReference>
<dbReference type="NCBIfam" id="TIGR00730">
    <property type="entry name" value="Rossman fold protein, TIGR00730 family"/>
    <property type="match status" value="1"/>
</dbReference>